<proteinExistence type="predicted"/>
<sequence>MEKTFNSKINIEKIVIDYLLIKFDTQKRSVYYIAKVQEVLDENSEFRVTFLRKYKKGLRFPDIEDVAIINKIDIVYKLPEPKDLPGTSRMADILKFDIEFFDYDIQ</sequence>
<dbReference type="EMBL" id="JBDJPC010000015">
    <property type="protein sequence ID" value="KAL1488155.1"/>
    <property type="molecule type" value="Genomic_DNA"/>
</dbReference>
<reference evidence="1 2" key="1">
    <citation type="submission" date="2024-05" db="EMBL/GenBank/DDBJ databases">
        <title>Genetic variation in Jamaican populations of the coffee berry borer (Hypothenemus hampei).</title>
        <authorList>
            <person name="Errbii M."/>
            <person name="Myrie A."/>
        </authorList>
    </citation>
    <scope>NUCLEOTIDE SEQUENCE [LARGE SCALE GENOMIC DNA]</scope>
    <source>
        <strain evidence="1">JA-Hopewell-2020-01-JO</strain>
        <tissue evidence="1">Whole body</tissue>
    </source>
</reference>
<evidence type="ECO:0000313" key="1">
    <source>
        <dbReference type="EMBL" id="KAL1488155.1"/>
    </source>
</evidence>
<dbReference type="AlphaFoldDB" id="A0ABD1E1E4"/>
<name>A0ABD1E1E4_HYPHA</name>
<gene>
    <name evidence="1" type="ORF">ABEB36_015113</name>
</gene>
<accession>A0ABD1E1E4</accession>
<evidence type="ECO:0000313" key="2">
    <source>
        <dbReference type="Proteomes" id="UP001566132"/>
    </source>
</evidence>
<dbReference type="Proteomes" id="UP001566132">
    <property type="component" value="Unassembled WGS sequence"/>
</dbReference>
<keyword evidence="2" id="KW-1185">Reference proteome</keyword>
<comment type="caution">
    <text evidence="1">The sequence shown here is derived from an EMBL/GenBank/DDBJ whole genome shotgun (WGS) entry which is preliminary data.</text>
</comment>
<protein>
    <submittedName>
        <fullName evidence="1">Uncharacterized protein</fullName>
    </submittedName>
</protein>
<organism evidence="1 2">
    <name type="scientific">Hypothenemus hampei</name>
    <name type="common">Coffee berry borer</name>
    <dbReference type="NCBI Taxonomy" id="57062"/>
    <lineage>
        <taxon>Eukaryota</taxon>
        <taxon>Metazoa</taxon>
        <taxon>Ecdysozoa</taxon>
        <taxon>Arthropoda</taxon>
        <taxon>Hexapoda</taxon>
        <taxon>Insecta</taxon>
        <taxon>Pterygota</taxon>
        <taxon>Neoptera</taxon>
        <taxon>Endopterygota</taxon>
        <taxon>Coleoptera</taxon>
        <taxon>Polyphaga</taxon>
        <taxon>Cucujiformia</taxon>
        <taxon>Curculionidae</taxon>
        <taxon>Scolytinae</taxon>
        <taxon>Hypothenemus</taxon>
    </lineage>
</organism>